<dbReference type="STRING" id="1302659.I858_007545"/>
<keyword evidence="1" id="KW-0175">Coiled coil</keyword>
<dbReference type="Proteomes" id="UP000053354">
    <property type="component" value="Chromosome"/>
</dbReference>
<dbReference type="PANTHER" id="PTHR40027:SF1">
    <property type="entry name" value="CELL DIVISION PROTEIN DIVIC"/>
    <property type="match status" value="1"/>
</dbReference>
<dbReference type="InterPro" id="IPR039076">
    <property type="entry name" value="DivIC"/>
</dbReference>
<keyword evidence="2" id="KW-0472">Membrane</keyword>
<dbReference type="EMBL" id="CP016540">
    <property type="protein sequence ID" value="ANU26854.1"/>
    <property type="molecule type" value="Genomic_DNA"/>
</dbReference>
<evidence type="ECO:0000256" key="1">
    <source>
        <dbReference type="SAM" id="Coils"/>
    </source>
</evidence>
<feature type="transmembrane region" description="Helical" evidence="2">
    <location>
        <begin position="39"/>
        <end position="63"/>
    </location>
</feature>
<keyword evidence="2" id="KW-1133">Transmembrane helix</keyword>
<evidence type="ECO:0000313" key="4">
    <source>
        <dbReference type="Proteomes" id="UP000053354"/>
    </source>
</evidence>
<organism evidence="3 4">
    <name type="scientific">Planococcus versutus</name>
    <dbReference type="NCBI Taxonomy" id="1302659"/>
    <lineage>
        <taxon>Bacteria</taxon>
        <taxon>Bacillati</taxon>
        <taxon>Bacillota</taxon>
        <taxon>Bacilli</taxon>
        <taxon>Bacillales</taxon>
        <taxon>Caryophanaceae</taxon>
        <taxon>Planococcus</taxon>
    </lineage>
</organism>
<protein>
    <submittedName>
        <fullName evidence="3">Cell division protein DivIVC</fullName>
    </submittedName>
</protein>
<evidence type="ECO:0000256" key="2">
    <source>
        <dbReference type="SAM" id="Phobius"/>
    </source>
</evidence>
<dbReference type="PANTHER" id="PTHR40027">
    <property type="entry name" value="CELL DIVISION PROTEIN DIVIC"/>
    <property type="match status" value="1"/>
</dbReference>
<dbReference type="InterPro" id="IPR007060">
    <property type="entry name" value="FtsL/DivIC"/>
</dbReference>
<keyword evidence="3" id="KW-0131">Cell cycle</keyword>
<proteinExistence type="predicted"/>
<keyword evidence="2" id="KW-0812">Transmembrane</keyword>
<gene>
    <name evidence="3" type="ORF">I858_007545</name>
</gene>
<keyword evidence="4" id="KW-1185">Reference proteome</keyword>
<name>A0A1B1S105_9BACL</name>
<dbReference type="KEGG" id="pll:I858_007545"/>
<sequence length="140" mass="16536">MSSKRDNKTEKREVTSIRNDYVRSVEMEEKRKTGHRVRLFRRLTVFGLVVLMATIWIGSTIYAQTQTISEKAQLREDAIVELEKVEKQQVQLKEQILLLNDEEYLAKLARKEYFLSEEGEIIFTTPNNEQKDKEKPSKKE</sequence>
<accession>A0A1B1S105</accession>
<evidence type="ECO:0000313" key="3">
    <source>
        <dbReference type="EMBL" id="ANU26854.1"/>
    </source>
</evidence>
<feature type="coiled-coil region" evidence="1">
    <location>
        <begin position="68"/>
        <end position="102"/>
    </location>
</feature>
<dbReference type="AlphaFoldDB" id="A0A1B1S105"/>
<dbReference type="OrthoDB" id="2991180at2"/>
<dbReference type="GO" id="GO:0051301">
    <property type="term" value="P:cell division"/>
    <property type="evidence" value="ECO:0007669"/>
    <property type="project" value="UniProtKB-KW"/>
</dbReference>
<dbReference type="Pfam" id="PF04977">
    <property type="entry name" value="DivIC"/>
    <property type="match status" value="1"/>
</dbReference>
<dbReference type="RefSeq" id="WP_049695112.1">
    <property type="nucleotide sequence ID" value="NZ_CP016540.2"/>
</dbReference>
<keyword evidence="3" id="KW-0132">Cell division</keyword>
<reference evidence="3" key="1">
    <citation type="submission" date="2016-10" db="EMBL/GenBank/DDBJ databases">
        <authorList>
            <person name="See-Too W.S."/>
        </authorList>
    </citation>
    <scope>NUCLEOTIDE SEQUENCE</scope>
    <source>
        <strain evidence="3">L10.15</strain>
    </source>
</reference>